<dbReference type="EMBL" id="CM023479">
    <property type="protein sequence ID" value="KAH7974654.1"/>
    <property type="molecule type" value="Genomic_DNA"/>
</dbReference>
<dbReference type="Proteomes" id="UP000821865">
    <property type="component" value="Chromosome 10"/>
</dbReference>
<organism evidence="1 2">
    <name type="scientific">Dermacentor silvarum</name>
    <name type="common">Tick</name>
    <dbReference type="NCBI Taxonomy" id="543639"/>
    <lineage>
        <taxon>Eukaryota</taxon>
        <taxon>Metazoa</taxon>
        <taxon>Ecdysozoa</taxon>
        <taxon>Arthropoda</taxon>
        <taxon>Chelicerata</taxon>
        <taxon>Arachnida</taxon>
        <taxon>Acari</taxon>
        <taxon>Parasitiformes</taxon>
        <taxon>Ixodida</taxon>
        <taxon>Ixodoidea</taxon>
        <taxon>Ixodidae</taxon>
        <taxon>Rhipicephalinae</taxon>
        <taxon>Dermacentor</taxon>
    </lineage>
</organism>
<sequence length="179" mass="19534">MIVENQMCVQVQGNEISPEQYHNDATWTLVGERMSRLRQPPPPAASPTDLKAKVVVRPSGGLDIVKTCTTTVAVAKITSEESAANTICPNSQQNIMVVSRPNENNAPRGIPIGSSATELDRNIVKERNPLSLGSKRIGSTTTTIVVFQGPKVPNFVRYGVTLIPCRLYRKQFDICIQCG</sequence>
<gene>
    <name evidence="1" type="ORF">HPB49_017707</name>
</gene>
<evidence type="ECO:0000313" key="2">
    <source>
        <dbReference type="Proteomes" id="UP000821865"/>
    </source>
</evidence>
<proteinExistence type="predicted"/>
<protein>
    <submittedName>
        <fullName evidence="1">Uncharacterized protein</fullName>
    </submittedName>
</protein>
<name>A0ACB8DQ04_DERSI</name>
<evidence type="ECO:0000313" key="1">
    <source>
        <dbReference type="EMBL" id="KAH7974654.1"/>
    </source>
</evidence>
<reference evidence="1" key="1">
    <citation type="submission" date="2020-05" db="EMBL/GenBank/DDBJ databases">
        <title>Large-scale comparative analyses of tick genomes elucidate their genetic diversity and vector capacities.</title>
        <authorList>
            <person name="Jia N."/>
            <person name="Wang J."/>
            <person name="Shi W."/>
            <person name="Du L."/>
            <person name="Sun Y."/>
            <person name="Zhan W."/>
            <person name="Jiang J."/>
            <person name="Wang Q."/>
            <person name="Zhang B."/>
            <person name="Ji P."/>
            <person name="Sakyi L.B."/>
            <person name="Cui X."/>
            <person name="Yuan T."/>
            <person name="Jiang B."/>
            <person name="Yang W."/>
            <person name="Lam T.T.-Y."/>
            <person name="Chang Q."/>
            <person name="Ding S."/>
            <person name="Wang X."/>
            <person name="Zhu J."/>
            <person name="Ruan X."/>
            <person name="Zhao L."/>
            <person name="Wei J."/>
            <person name="Que T."/>
            <person name="Du C."/>
            <person name="Cheng J."/>
            <person name="Dai P."/>
            <person name="Han X."/>
            <person name="Huang E."/>
            <person name="Gao Y."/>
            <person name="Liu J."/>
            <person name="Shao H."/>
            <person name="Ye R."/>
            <person name="Li L."/>
            <person name="Wei W."/>
            <person name="Wang X."/>
            <person name="Wang C."/>
            <person name="Yang T."/>
            <person name="Huo Q."/>
            <person name="Li W."/>
            <person name="Guo W."/>
            <person name="Chen H."/>
            <person name="Zhou L."/>
            <person name="Ni X."/>
            <person name="Tian J."/>
            <person name="Zhou Y."/>
            <person name="Sheng Y."/>
            <person name="Liu T."/>
            <person name="Pan Y."/>
            <person name="Xia L."/>
            <person name="Li J."/>
            <person name="Zhao F."/>
            <person name="Cao W."/>
        </authorList>
    </citation>
    <scope>NUCLEOTIDE SEQUENCE</scope>
    <source>
        <strain evidence="1">Dsil-2018</strain>
    </source>
</reference>
<accession>A0ACB8DQ04</accession>
<keyword evidence="2" id="KW-1185">Reference proteome</keyword>
<comment type="caution">
    <text evidence="1">The sequence shown here is derived from an EMBL/GenBank/DDBJ whole genome shotgun (WGS) entry which is preliminary data.</text>
</comment>